<evidence type="ECO:0000313" key="3">
    <source>
        <dbReference type="Proteomes" id="UP000435877"/>
    </source>
</evidence>
<dbReference type="AlphaFoldDB" id="A0A5S9N7U7"/>
<evidence type="ECO:0000313" key="4">
    <source>
        <dbReference type="Proteomes" id="UP000439591"/>
    </source>
</evidence>
<reference evidence="3 4" key="1">
    <citation type="submission" date="2019-11" db="EMBL/GenBank/DDBJ databases">
        <authorList>
            <person name="Holert J."/>
        </authorList>
    </citation>
    <scope>NUCLEOTIDE SEQUENCE [LARGE SCALE GENOMIC DNA]</scope>
    <source>
        <strain evidence="1">BC3_2A</strain>
        <strain evidence="2">SB11_1A</strain>
    </source>
</reference>
<dbReference type="EMBL" id="CACSIK010000001">
    <property type="protein sequence ID" value="CAA0085043.1"/>
    <property type="molecule type" value="Genomic_DNA"/>
</dbReference>
<proteinExistence type="predicted"/>
<organism evidence="2 3">
    <name type="scientific">Zhongshania aliphaticivorans</name>
    <dbReference type="NCBI Taxonomy" id="1470434"/>
    <lineage>
        <taxon>Bacteria</taxon>
        <taxon>Pseudomonadati</taxon>
        <taxon>Pseudomonadota</taxon>
        <taxon>Gammaproteobacteria</taxon>
        <taxon>Cellvibrionales</taxon>
        <taxon>Spongiibacteraceae</taxon>
        <taxon>Zhongshania</taxon>
    </lineage>
</organism>
<dbReference type="Proteomes" id="UP000435877">
    <property type="component" value="Unassembled WGS sequence"/>
</dbReference>
<dbReference type="EMBL" id="CACSIM010000001">
    <property type="protein sequence ID" value="CAA0081226.1"/>
    <property type="molecule type" value="Genomic_DNA"/>
</dbReference>
<dbReference type="RefSeq" id="WP_159267452.1">
    <property type="nucleotide sequence ID" value="NZ_CACSIK010000001.1"/>
</dbReference>
<evidence type="ECO:0000313" key="2">
    <source>
        <dbReference type="EMBL" id="CAA0085043.1"/>
    </source>
</evidence>
<sequence>MSSVDYTFVGGGKALAAGEYVYYLNDELQAIKEQWCRYEQDGGIELIESSRALTDVFELRSQAILSEGMFKQVRIQWRAEQDVDVFYDNEAGVCYRQIDGQEQPETVLPAGPIYPLMRIYTAALIQHIAKCGGNTQVVIPDIRPASSAQEKLLPLLTSRQCEYLGDEVISTETMEIPCERWTFKGDQYSSGDLFYINRAGILARYCWQQDSQSQWRVELRHSISGSKT</sequence>
<keyword evidence="3" id="KW-1185">Reference proteome</keyword>
<dbReference type="OrthoDB" id="5738898at2"/>
<protein>
    <submittedName>
        <fullName evidence="2">Uncharacterized protein</fullName>
    </submittedName>
</protein>
<evidence type="ECO:0000313" key="1">
    <source>
        <dbReference type="EMBL" id="CAA0081226.1"/>
    </source>
</evidence>
<dbReference type="Proteomes" id="UP000439591">
    <property type="component" value="Unassembled WGS sequence"/>
</dbReference>
<name>A0A5S9N7U7_9GAMM</name>
<gene>
    <name evidence="2" type="ORF">IHBHHGIJ_00785</name>
    <name evidence="1" type="ORF">KFEGEMFD_00365</name>
</gene>
<accession>A0A5S9N7U7</accession>